<evidence type="ECO:0000256" key="3">
    <source>
        <dbReference type="ARBA" id="ARBA00023242"/>
    </source>
</evidence>
<dbReference type="PANTHER" id="PTHR22970:SF14">
    <property type="entry name" value="AT-RICH INTERACTIVE DOMAIN-CONTAINING PROTEIN 2"/>
    <property type="match status" value="1"/>
</dbReference>
<proteinExistence type="predicted"/>
<gene>
    <name evidence="5" type="ORF">AAG570_007856</name>
</gene>
<dbReference type="AlphaFoldDB" id="A0ABD0Y8C0"/>
<comment type="caution">
    <text evidence="5">The sequence shown here is derived from an EMBL/GenBank/DDBJ whole genome shotgun (WGS) entry which is preliminary data.</text>
</comment>
<dbReference type="SUPFAM" id="SSF46774">
    <property type="entry name" value="ARID-like"/>
    <property type="match status" value="1"/>
</dbReference>
<dbReference type="Gene3D" id="1.10.150.60">
    <property type="entry name" value="ARID DNA-binding domain"/>
    <property type="match status" value="1"/>
</dbReference>
<evidence type="ECO:0000313" key="6">
    <source>
        <dbReference type="Proteomes" id="UP001558652"/>
    </source>
</evidence>
<dbReference type="InterPro" id="IPR052406">
    <property type="entry name" value="Chromatin_Remodeling_Comp"/>
</dbReference>
<keyword evidence="3" id="KW-0539">Nucleus</keyword>
<reference evidence="5 6" key="1">
    <citation type="submission" date="2024-07" db="EMBL/GenBank/DDBJ databases">
        <title>Chromosome-level genome assembly of the water stick insect Ranatra chinensis (Heteroptera: Nepidae).</title>
        <authorList>
            <person name="Liu X."/>
        </authorList>
    </citation>
    <scope>NUCLEOTIDE SEQUENCE [LARGE SCALE GENOMIC DNA]</scope>
    <source>
        <strain evidence="5">Cailab_2021Rc</strain>
        <tissue evidence="5">Muscle</tissue>
    </source>
</reference>
<protein>
    <recommendedName>
        <fullName evidence="4">ARID domain-containing protein</fullName>
    </recommendedName>
</protein>
<feature type="domain" description="ARID" evidence="4">
    <location>
        <begin position="1"/>
        <end position="102"/>
    </location>
</feature>
<dbReference type="Proteomes" id="UP001558652">
    <property type="component" value="Unassembled WGS sequence"/>
</dbReference>
<organism evidence="5 6">
    <name type="scientific">Ranatra chinensis</name>
    <dbReference type="NCBI Taxonomy" id="642074"/>
    <lineage>
        <taxon>Eukaryota</taxon>
        <taxon>Metazoa</taxon>
        <taxon>Ecdysozoa</taxon>
        <taxon>Arthropoda</taxon>
        <taxon>Hexapoda</taxon>
        <taxon>Insecta</taxon>
        <taxon>Pterygota</taxon>
        <taxon>Neoptera</taxon>
        <taxon>Paraneoptera</taxon>
        <taxon>Hemiptera</taxon>
        <taxon>Heteroptera</taxon>
        <taxon>Panheteroptera</taxon>
        <taxon>Nepomorpha</taxon>
        <taxon>Nepidae</taxon>
        <taxon>Ranatrinae</taxon>
        <taxon>Ranatra</taxon>
    </lineage>
</organism>
<dbReference type="EMBL" id="JBFDAA010000022">
    <property type="protein sequence ID" value="KAL1110323.1"/>
    <property type="molecule type" value="Genomic_DNA"/>
</dbReference>
<evidence type="ECO:0000313" key="5">
    <source>
        <dbReference type="EMBL" id="KAL1110323.1"/>
    </source>
</evidence>
<keyword evidence="6" id="KW-1185">Reference proteome</keyword>
<sequence>MASRRRNMFYKNKKQETTEIGQRDIGPVTRFEEVSPMGGFFHRVIRAFDFAQLINDTVSVNSRNEWDKVLEDFNVPKYCVNSTVGIKQIYLRYLDRYEKVHYLGEVGERAGDDDEDSRHRRWSARSLHSVPLTYNHSQHNVNVGWVVFQRFASSVGSIVSESLHAEIGHPNKALKKEDSPLLIDSHHF</sequence>
<accession>A0ABD0Y8C0</accession>
<keyword evidence="2" id="KW-0804">Transcription</keyword>
<evidence type="ECO:0000256" key="2">
    <source>
        <dbReference type="ARBA" id="ARBA00023163"/>
    </source>
</evidence>
<evidence type="ECO:0000259" key="4">
    <source>
        <dbReference type="PROSITE" id="PS51011"/>
    </source>
</evidence>
<name>A0ABD0Y8C0_9HEMI</name>
<dbReference type="PROSITE" id="PS51011">
    <property type="entry name" value="ARID"/>
    <property type="match status" value="1"/>
</dbReference>
<evidence type="ECO:0000256" key="1">
    <source>
        <dbReference type="ARBA" id="ARBA00023015"/>
    </source>
</evidence>
<dbReference type="InterPro" id="IPR001606">
    <property type="entry name" value="ARID_dom"/>
</dbReference>
<dbReference type="PANTHER" id="PTHR22970">
    <property type="entry name" value="AT-RICH INTERACTIVE DOMAIN-CONTAINING PROTEIN 2"/>
    <property type="match status" value="1"/>
</dbReference>
<dbReference type="InterPro" id="IPR036431">
    <property type="entry name" value="ARID_dom_sf"/>
</dbReference>
<keyword evidence="1" id="KW-0805">Transcription regulation</keyword>